<dbReference type="AlphaFoldDB" id="A0A517MMN1"/>
<dbReference type="Proteomes" id="UP000320672">
    <property type="component" value="Chromosome"/>
</dbReference>
<evidence type="ECO:0000313" key="1">
    <source>
        <dbReference type="EMBL" id="QDS96143.1"/>
    </source>
</evidence>
<dbReference type="OrthoDB" id="274221at2"/>
<dbReference type="EMBL" id="CP036262">
    <property type="protein sequence ID" value="QDS96143.1"/>
    <property type="molecule type" value="Genomic_DNA"/>
</dbReference>
<dbReference type="GO" id="GO:0004803">
    <property type="term" value="F:transposase activity"/>
    <property type="evidence" value="ECO:0007669"/>
    <property type="project" value="InterPro"/>
</dbReference>
<gene>
    <name evidence="1" type="ORF">FF011L_49510</name>
</gene>
<dbReference type="Gene3D" id="3.30.70.1290">
    <property type="entry name" value="Transposase IS200-like"/>
    <property type="match status" value="1"/>
</dbReference>
<evidence type="ECO:0000313" key="2">
    <source>
        <dbReference type="Proteomes" id="UP000320672"/>
    </source>
</evidence>
<dbReference type="SUPFAM" id="SSF143422">
    <property type="entry name" value="Transposase IS200-like"/>
    <property type="match status" value="1"/>
</dbReference>
<dbReference type="InterPro" id="IPR036515">
    <property type="entry name" value="Transposase_17_sf"/>
</dbReference>
<dbReference type="KEGG" id="rml:FF011L_49510"/>
<organism evidence="1 2">
    <name type="scientific">Roseimaritima multifibrata</name>
    <dbReference type="NCBI Taxonomy" id="1930274"/>
    <lineage>
        <taxon>Bacteria</taxon>
        <taxon>Pseudomonadati</taxon>
        <taxon>Planctomycetota</taxon>
        <taxon>Planctomycetia</taxon>
        <taxon>Pirellulales</taxon>
        <taxon>Pirellulaceae</taxon>
        <taxon>Roseimaritima</taxon>
    </lineage>
</organism>
<dbReference type="GO" id="GO:0006313">
    <property type="term" value="P:DNA transposition"/>
    <property type="evidence" value="ECO:0007669"/>
    <property type="project" value="InterPro"/>
</dbReference>
<name>A0A517MMN1_9BACT</name>
<keyword evidence="2" id="KW-1185">Reference proteome</keyword>
<sequence length="168" mass="19870">MNKDLLAYFITWTCYGTFLPGDSRGWTKWHKGEMIPRPQLEDWCRDQLSESIVWLDDLQRNAVNSVVCKHCKIRGWMLHEVNCRSNHCHVVVTASLYKGEVVRDQFKSWAKRKLKEDQRSEFGMEGHVREHWWTRRGSVRYVFDEESLDAAIRYTRDAQDIGGSKANF</sequence>
<accession>A0A517MMN1</accession>
<dbReference type="RefSeq" id="WP_145354327.1">
    <property type="nucleotide sequence ID" value="NZ_CP036262.1"/>
</dbReference>
<proteinExistence type="predicted"/>
<dbReference type="GO" id="GO:0003677">
    <property type="term" value="F:DNA binding"/>
    <property type="evidence" value="ECO:0007669"/>
    <property type="project" value="InterPro"/>
</dbReference>
<evidence type="ECO:0008006" key="3">
    <source>
        <dbReference type="Google" id="ProtNLM"/>
    </source>
</evidence>
<protein>
    <recommendedName>
        <fullName evidence="3">Transposase IS200 like protein</fullName>
    </recommendedName>
</protein>
<reference evidence="1 2" key="1">
    <citation type="submission" date="2019-02" db="EMBL/GenBank/DDBJ databases">
        <title>Deep-cultivation of Planctomycetes and their phenomic and genomic characterization uncovers novel biology.</title>
        <authorList>
            <person name="Wiegand S."/>
            <person name="Jogler M."/>
            <person name="Boedeker C."/>
            <person name="Pinto D."/>
            <person name="Vollmers J."/>
            <person name="Rivas-Marin E."/>
            <person name="Kohn T."/>
            <person name="Peeters S.H."/>
            <person name="Heuer A."/>
            <person name="Rast P."/>
            <person name="Oberbeckmann S."/>
            <person name="Bunk B."/>
            <person name="Jeske O."/>
            <person name="Meyerdierks A."/>
            <person name="Storesund J.E."/>
            <person name="Kallscheuer N."/>
            <person name="Luecker S."/>
            <person name="Lage O.M."/>
            <person name="Pohl T."/>
            <person name="Merkel B.J."/>
            <person name="Hornburger P."/>
            <person name="Mueller R.-W."/>
            <person name="Bruemmer F."/>
            <person name="Labrenz M."/>
            <person name="Spormann A.M."/>
            <person name="Op den Camp H."/>
            <person name="Overmann J."/>
            <person name="Amann R."/>
            <person name="Jetten M.S.M."/>
            <person name="Mascher T."/>
            <person name="Medema M.H."/>
            <person name="Devos D.P."/>
            <person name="Kaster A.-K."/>
            <person name="Ovreas L."/>
            <person name="Rohde M."/>
            <person name="Galperin M.Y."/>
            <person name="Jogler C."/>
        </authorList>
    </citation>
    <scope>NUCLEOTIDE SEQUENCE [LARGE SCALE GENOMIC DNA]</scope>
    <source>
        <strain evidence="1 2">FF011L</strain>
    </source>
</reference>